<sequence length="570" mass="62002">MKKQLTNKTFSCALVLLSSCMLSCVDSDYDLSKDLDMTITVGGDNLTIPASNTKDITLDKIFDLDEESTVKTDAAGNYALIQSGEGSNTQVTIEDITINSNEIALQSARTELNYEVSLDGTLTATVSDKTSFSIDKKNITTDVTALYSSDVIMPASLRMNIEGNNSLTLKKGFQLDFPEYMTISTTDQRVDIEGSNLIFKQDINVSSTSPLYIPINITHIDFEAMGDGKGLVAPGHLVIADDIKISGTSTTEGGSAIQMIMDTEFRIDEIQLTQVTAKVNPEINVSIDPIAINNLPDFLQDEQVRIDMTDPKIYLTVSNTSPIEVNFSGTLKSYKDGKVIASVPVGQLPNLITIPGNHANDYIICLHRLDSQVEGADASVTVENLNALIETIPDEIRMESIEAKASDRECSIILGTTYNVKADYEINAPLQFNEGTNIVYSDVIDDWNKDVKDLFVKELVVTMDAKNTIPLTMNMDVKAIDKNGAVLNNISTEVSSQIAAGTMENAKVTALQITLKSTDANAFKELDGLKYEVSATPSAETSGKVLNKNQSLRLENMTIKIKGGVTVDMN</sequence>
<dbReference type="EMBL" id="DYXD01000257">
    <property type="protein sequence ID" value="HJF08847.1"/>
    <property type="molecule type" value="Genomic_DNA"/>
</dbReference>
<evidence type="ECO:0000313" key="3">
    <source>
        <dbReference type="Proteomes" id="UP000718012"/>
    </source>
</evidence>
<dbReference type="PROSITE" id="PS51257">
    <property type="entry name" value="PROKAR_LIPOPROTEIN"/>
    <property type="match status" value="1"/>
</dbReference>
<dbReference type="AlphaFoldDB" id="A0A921K5B0"/>
<organism evidence="2 3">
    <name type="scientific">Phocaeicola coprocola</name>
    <dbReference type="NCBI Taxonomy" id="310298"/>
    <lineage>
        <taxon>Bacteria</taxon>
        <taxon>Pseudomonadati</taxon>
        <taxon>Bacteroidota</taxon>
        <taxon>Bacteroidia</taxon>
        <taxon>Bacteroidales</taxon>
        <taxon>Bacteroidaceae</taxon>
        <taxon>Phocaeicola</taxon>
    </lineage>
</organism>
<feature type="chain" id="PRO_5037042032" description="DUF4493 domain-containing protein" evidence="1">
    <location>
        <begin position="24"/>
        <end position="570"/>
    </location>
</feature>
<reference evidence="2" key="1">
    <citation type="journal article" date="2021" name="PeerJ">
        <title>Extensive microbial diversity within the chicken gut microbiome revealed by metagenomics and culture.</title>
        <authorList>
            <person name="Gilroy R."/>
            <person name="Ravi A."/>
            <person name="Getino M."/>
            <person name="Pursley I."/>
            <person name="Horton D.L."/>
            <person name="Alikhan N.F."/>
            <person name="Baker D."/>
            <person name="Gharbi K."/>
            <person name="Hall N."/>
            <person name="Watson M."/>
            <person name="Adriaenssens E.M."/>
            <person name="Foster-Nyarko E."/>
            <person name="Jarju S."/>
            <person name="Secka A."/>
            <person name="Antonio M."/>
            <person name="Oren A."/>
            <person name="Chaudhuri R.R."/>
            <person name="La Ragione R."/>
            <person name="Hildebrand F."/>
            <person name="Pallen M.J."/>
        </authorList>
    </citation>
    <scope>NUCLEOTIDE SEQUENCE</scope>
    <source>
        <strain evidence="2">CHK165-8395</strain>
    </source>
</reference>
<evidence type="ECO:0000313" key="2">
    <source>
        <dbReference type="EMBL" id="HJF08847.1"/>
    </source>
</evidence>
<comment type="caution">
    <text evidence="2">The sequence shown here is derived from an EMBL/GenBank/DDBJ whole genome shotgun (WGS) entry which is preliminary data.</text>
</comment>
<evidence type="ECO:0000256" key="1">
    <source>
        <dbReference type="SAM" id="SignalP"/>
    </source>
</evidence>
<accession>A0A921K5B0</accession>
<name>A0A921K5B0_9BACT</name>
<reference evidence="2" key="2">
    <citation type="submission" date="2021-09" db="EMBL/GenBank/DDBJ databases">
        <authorList>
            <person name="Gilroy R."/>
        </authorList>
    </citation>
    <scope>NUCLEOTIDE SEQUENCE</scope>
    <source>
        <strain evidence="2">CHK165-8395</strain>
    </source>
</reference>
<keyword evidence="1" id="KW-0732">Signal</keyword>
<gene>
    <name evidence="2" type="ORF">K8U81_11815</name>
</gene>
<dbReference type="Proteomes" id="UP000718012">
    <property type="component" value="Unassembled WGS sequence"/>
</dbReference>
<feature type="signal peptide" evidence="1">
    <location>
        <begin position="1"/>
        <end position="23"/>
    </location>
</feature>
<evidence type="ECO:0008006" key="4">
    <source>
        <dbReference type="Google" id="ProtNLM"/>
    </source>
</evidence>
<protein>
    <recommendedName>
        <fullName evidence="4">DUF4493 domain-containing protein</fullName>
    </recommendedName>
</protein>
<proteinExistence type="predicted"/>